<protein>
    <submittedName>
        <fullName evidence="4">Uncharacterized protein</fullName>
    </submittedName>
</protein>
<dbReference type="EMBL" id="JBJJXI010000107">
    <property type="protein sequence ID" value="KAL3391906.1"/>
    <property type="molecule type" value="Genomic_DNA"/>
</dbReference>
<dbReference type="InterPro" id="IPR002110">
    <property type="entry name" value="Ankyrin_rpt"/>
</dbReference>
<evidence type="ECO:0000313" key="5">
    <source>
        <dbReference type="Proteomes" id="UP001627154"/>
    </source>
</evidence>
<keyword evidence="2 3" id="KW-0040">ANK repeat</keyword>
<dbReference type="Proteomes" id="UP001627154">
    <property type="component" value="Unassembled WGS sequence"/>
</dbReference>
<feature type="repeat" description="ANK" evidence="3">
    <location>
        <begin position="194"/>
        <end position="226"/>
    </location>
</feature>
<dbReference type="PROSITE" id="PS50088">
    <property type="entry name" value="ANK_REPEAT"/>
    <property type="match status" value="2"/>
</dbReference>
<evidence type="ECO:0000256" key="3">
    <source>
        <dbReference type="PROSITE-ProRule" id="PRU00023"/>
    </source>
</evidence>
<dbReference type="Pfam" id="PF12796">
    <property type="entry name" value="Ank_2"/>
    <property type="match status" value="1"/>
</dbReference>
<sequence length="545" mass="62955">MAVREDDTLFSALLIMVVETADDEASSTRTVKNLLYNVSSANNNRYIRFTSWANEVLMAPNQNVTARIVLQKVMLDQNLFPKLRYFLYYALYARYLEVVRFLHEQVGLDIHETRFANGTRSAIRELAHFAHRKPQRGRVSLSSLEIFDYFFATSRENHRDAGGYSYLHAACVAGELAMVRRYLEQGADVNEKTHRSTPLRIATHLRYVDVARCLLDHGADLEGSTLLHSLARTQMCSCLEYCEPFGQYCNKSRPVEDIVALLIERGANIEARDHKDLTPLGFAASLFDPELVVSLLRHGASLEPLYERTAFRLDIVRAHREKLDEYPLNAQIQTTILQLMANGFELDFSARYKILKCWVDIEHHTRHLEDVRRNLFAPGATDSDLTAATCQYFNSRWVHLKKEVFAAAENSSWLESHRLESWKHEIAALKRIFLDEAKTVSLHRACQMSCKEAHKIMRSKNEHWSQPMMHSFHYTRLLVKRHVANIALRSQLELYVTDLFCSEHCGIGLPYTACRIIAEHMDDEDLFRLVDCTNEIGLHDKIRYR</sequence>
<dbReference type="SUPFAM" id="SSF48403">
    <property type="entry name" value="Ankyrin repeat"/>
    <property type="match status" value="1"/>
</dbReference>
<keyword evidence="5" id="KW-1185">Reference proteome</keyword>
<accession>A0ABD2WFU0</accession>
<gene>
    <name evidence="4" type="ORF">TKK_013249</name>
</gene>
<evidence type="ECO:0000256" key="1">
    <source>
        <dbReference type="ARBA" id="ARBA00022737"/>
    </source>
</evidence>
<evidence type="ECO:0000313" key="4">
    <source>
        <dbReference type="EMBL" id="KAL3391906.1"/>
    </source>
</evidence>
<feature type="repeat" description="ANK" evidence="3">
    <location>
        <begin position="162"/>
        <end position="194"/>
    </location>
</feature>
<dbReference type="InterPro" id="IPR036770">
    <property type="entry name" value="Ankyrin_rpt-contain_sf"/>
</dbReference>
<evidence type="ECO:0000256" key="2">
    <source>
        <dbReference type="ARBA" id="ARBA00023043"/>
    </source>
</evidence>
<keyword evidence="1" id="KW-0677">Repeat</keyword>
<dbReference type="PANTHER" id="PTHR24198:SF165">
    <property type="entry name" value="ANKYRIN REPEAT-CONTAINING PROTEIN-RELATED"/>
    <property type="match status" value="1"/>
</dbReference>
<comment type="caution">
    <text evidence="4">The sequence shown here is derived from an EMBL/GenBank/DDBJ whole genome shotgun (WGS) entry which is preliminary data.</text>
</comment>
<dbReference type="PANTHER" id="PTHR24198">
    <property type="entry name" value="ANKYRIN REPEAT AND PROTEIN KINASE DOMAIN-CONTAINING PROTEIN"/>
    <property type="match status" value="1"/>
</dbReference>
<dbReference type="SMART" id="SM00248">
    <property type="entry name" value="ANK"/>
    <property type="match status" value="5"/>
</dbReference>
<dbReference type="AlphaFoldDB" id="A0ABD2WFU0"/>
<dbReference type="Gene3D" id="1.25.40.20">
    <property type="entry name" value="Ankyrin repeat-containing domain"/>
    <property type="match status" value="2"/>
</dbReference>
<reference evidence="4 5" key="1">
    <citation type="journal article" date="2024" name="bioRxiv">
        <title>A reference genome for Trichogramma kaykai: A tiny desert-dwelling parasitoid wasp with competing sex-ratio distorters.</title>
        <authorList>
            <person name="Culotta J."/>
            <person name="Lindsey A.R."/>
        </authorList>
    </citation>
    <scope>NUCLEOTIDE SEQUENCE [LARGE SCALE GENOMIC DNA]</scope>
    <source>
        <strain evidence="4 5">KSX58</strain>
    </source>
</reference>
<proteinExistence type="predicted"/>
<organism evidence="4 5">
    <name type="scientific">Trichogramma kaykai</name>
    <dbReference type="NCBI Taxonomy" id="54128"/>
    <lineage>
        <taxon>Eukaryota</taxon>
        <taxon>Metazoa</taxon>
        <taxon>Ecdysozoa</taxon>
        <taxon>Arthropoda</taxon>
        <taxon>Hexapoda</taxon>
        <taxon>Insecta</taxon>
        <taxon>Pterygota</taxon>
        <taxon>Neoptera</taxon>
        <taxon>Endopterygota</taxon>
        <taxon>Hymenoptera</taxon>
        <taxon>Apocrita</taxon>
        <taxon>Proctotrupomorpha</taxon>
        <taxon>Chalcidoidea</taxon>
        <taxon>Trichogrammatidae</taxon>
        <taxon>Trichogramma</taxon>
    </lineage>
</organism>
<dbReference type="PROSITE" id="PS50297">
    <property type="entry name" value="ANK_REP_REGION"/>
    <property type="match status" value="2"/>
</dbReference>
<name>A0ABD2WFU0_9HYME</name>